<reference evidence="2 3" key="1">
    <citation type="submission" date="2012-04" db="EMBL/GenBank/DDBJ databases">
        <title>The Genome Sequence of Bacillus cereus VD078.</title>
        <authorList>
            <consortium name="The Broad Institute Genome Sequencing Platform"/>
            <consortium name="The Broad Institute Genome Sequencing Center for Infectious Disease"/>
            <person name="Feldgarden M."/>
            <person name="Van der Auwera G.A."/>
            <person name="Mahillon J."/>
            <person name="Duprez V."/>
            <person name="Timmery S."/>
            <person name="Mattelet C."/>
            <person name="Dierick K."/>
            <person name="Sun M."/>
            <person name="Yu Z."/>
            <person name="Zhu L."/>
            <person name="Hu X."/>
            <person name="Shank E.B."/>
            <person name="Swiecicka I."/>
            <person name="Hansen B.M."/>
            <person name="Andrup L."/>
            <person name="Young S.K."/>
            <person name="Zeng Q."/>
            <person name="Gargeya S."/>
            <person name="Fitzgerald M."/>
            <person name="Haas B."/>
            <person name="Abouelleil A."/>
            <person name="Alvarado L."/>
            <person name="Arachchi H.M."/>
            <person name="Berlin A."/>
            <person name="Chapman S.B."/>
            <person name="Goldberg J."/>
            <person name="Griggs A."/>
            <person name="Gujja S."/>
            <person name="Hansen M."/>
            <person name="Howarth C."/>
            <person name="Imamovic A."/>
            <person name="Larimer J."/>
            <person name="McCowen C."/>
            <person name="Montmayeur A."/>
            <person name="Murphy C."/>
            <person name="Neiman D."/>
            <person name="Pearson M."/>
            <person name="Priest M."/>
            <person name="Roberts A."/>
            <person name="Saif S."/>
            <person name="Shea T."/>
            <person name="Sisk P."/>
            <person name="Sykes S."/>
            <person name="Wortman J."/>
            <person name="Nusbaum C."/>
            <person name="Birren B."/>
        </authorList>
    </citation>
    <scope>NUCLEOTIDE SEQUENCE [LARGE SCALE GENOMIC DNA]</scope>
    <source>
        <strain evidence="2 3">VD078</strain>
    </source>
</reference>
<name>A0ABC9QX66_BACMY</name>
<feature type="region of interest" description="Disordered" evidence="1">
    <location>
        <begin position="1"/>
        <end position="23"/>
    </location>
</feature>
<sequence length="66" mass="7408">MKKNPQKRWGTTTSSPIHNLPEDAVPAIPKEDVKSNHSQTFEISLIATKSLIVRIENLTQCMSKFA</sequence>
<dbReference type="Proteomes" id="UP000006976">
    <property type="component" value="Unassembled WGS sequence"/>
</dbReference>
<accession>A0ABC9QX66</accession>
<protein>
    <submittedName>
        <fullName evidence="2">Uncharacterized protein</fullName>
    </submittedName>
</protein>
<gene>
    <name evidence="2" type="ORF">III_05308</name>
</gene>
<evidence type="ECO:0000313" key="2">
    <source>
        <dbReference type="EMBL" id="EJR31650.1"/>
    </source>
</evidence>
<evidence type="ECO:0000256" key="1">
    <source>
        <dbReference type="SAM" id="MobiDB-lite"/>
    </source>
</evidence>
<dbReference type="AlphaFoldDB" id="A0ABC9QX66"/>
<dbReference type="EMBL" id="AHEV01000042">
    <property type="protein sequence ID" value="EJR31650.1"/>
    <property type="molecule type" value="Genomic_DNA"/>
</dbReference>
<proteinExistence type="predicted"/>
<comment type="caution">
    <text evidence="2">The sequence shown here is derived from an EMBL/GenBank/DDBJ whole genome shotgun (WGS) entry which is preliminary data.</text>
</comment>
<organism evidence="2 3">
    <name type="scientific">Bacillus mycoides</name>
    <dbReference type="NCBI Taxonomy" id="1405"/>
    <lineage>
        <taxon>Bacteria</taxon>
        <taxon>Bacillati</taxon>
        <taxon>Bacillota</taxon>
        <taxon>Bacilli</taxon>
        <taxon>Bacillales</taxon>
        <taxon>Bacillaceae</taxon>
        <taxon>Bacillus</taxon>
        <taxon>Bacillus cereus group</taxon>
    </lineage>
</organism>
<evidence type="ECO:0000313" key="3">
    <source>
        <dbReference type="Proteomes" id="UP000006976"/>
    </source>
</evidence>